<gene>
    <name evidence="2" type="ORF">NDU88_002043</name>
</gene>
<dbReference type="AlphaFoldDB" id="A0AAV7WMM3"/>
<comment type="caution">
    <text evidence="2">The sequence shown here is derived from an EMBL/GenBank/DDBJ whole genome shotgun (WGS) entry which is preliminary data.</text>
</comment>
<keyword evidence="3" id="KW-1185">Reference proteome</keyword>
<dbReference type="Proteomes" id="UP001066276">
    <property type="component" value="Chromosome 1_1"/>
</dbReference>
<feature type="compositionally biased region" description="Basic and acidic residues" evidence="1">
    <location>
        <begin position="72"/>
        <end position="85"/>
    </location>
</feature>
<dbReference type="EMBL" id="JANPWB010000001">
    <property type="protein sequence ID" value="KAJ1214424.1"/>
    <property type="molecule type" value="Genomic_DNA"/>
</dbReference>
<evidence type="ECO:0000256" key="1">
    <source>
        <dbReference type="SAM" id="MobiDB-lite"/>
    </source>
</evidence>
<protein>
    <submittedName>
        <fullName evidence="2">Uncharacterized protein</fullName>
    </submittedName>
</protein>
<evidence type="ECO:0000313" key="2">
    <source>
        <dbReference type="EMBL" id="KAJ1214424.1"/>
    </source>
</evidence>
<proteinExistence type="predicted"/>
<reference evidence="2" key="1">
    <citation type="journal article" date="2022" name="bioRxiv">
        <title>Sequencing and chromosome-scale assembly of the giantPleurodeles waltlgenome.</title>
        <authorList>
            <person name="Brown T."/>
            <person name="Elewa A."/>
            <person name="Iarovenko S."/>
            <person name="Subramanian E."/>
            <person name="Araus A.J."/>
            <person name="Petzold A."/>
            <person name="Susuki M."/>
            <person name="Suzuki K.-i.T."/>
            <person name="Hayashi T."/>
            <person name="Toyoda A."/>
            <person name="Oliveira C."/>
            <person name="Osipova E."/>
            <person name="Leigh N.D."/>
            <person name="Simon A."/>
            <person name="Yun M.H."/>
        </authorList>
    </citation>
    <scope>NUCLEOTIDE SEQUENCE</scope>
    <source>
        <strain evidence="2">20211129_DDA</strain>
        <tissue evidence="2">Liver</tissue>
    </source>
</reference>
<sequence>MLHPEAPPGACPFPSSSFSCPGASAGCAVLMRSEILGCSSESSVAGPRKALSQHFRKSTHGAVNGIPCETQQTRRERDERDERGAQTHGAGAGWLASRFAHRECKCEREVRGVRRPAHGTRSGGCRC</sequence>
<organism evidence="2 3">
    <name type="scientific">Pleurodeles waltl</name>
    <name type="common">Iberian ribbed newt</name>
    <dbReference type="NCBI Taxonomy" id="8319"/>
    <lineage>
        <taxon>Eukaryota</taxon>
        <taxon>Metazoa</taxon>
        <taxon>Chordata</taxon>
        <taxon>Craniata</taxon>
        <taxon>Vertebrata</taxon>
        <taxon>Euteleostomi</taxon>
        <taxon>Amphibia</taxon>
        <taxon>Batrachia</taxon>
        <taxon>Caudata</taxon>
        <taxon>Salamandroidea</taxon>
        <taxon>Salamandridae</taxon>
        <taxon>Pleurodelinae</taxon>
        <taxon>Pleurodeles</taxon>
    </lineage>
</organism>
<evidence type="ECO:0000313" key="3">
    <source>
        <dbReference type="Proteomes" id="UP001066276"/>
    </source>
</evidence>
<name>A0AAV7WMM3_PLEWA</name>
<feature type="region of interest" description="Disordered" evidence="1">
    <location>
        <begin position="61"/>
        <end position="93"/>
    </location>
</feature>
<accession>A0AAV7WMM3</accession>